<dbReference type="PANTHER" id="PTHR46106:SF1">
    <property type="entry name" value="RECEPTOR-TYPE TYROSINE-PROTEIN PHOSPHATASE-LIKE N"/>
    <property type="match status" value="1"/>
</dbReference>
<feature type="region of interest" description="Disordered" evidence="13">
    <location>
        <begin position="870"/>
        <end position="892"/>
    </location>
</feature>
<dbReference type="Pfam" id="PF00102">
    <property type="entry name" value="Y_phosphatase"/>
    <property type="match status" value="1"/>
</dbReference>
<dbReference type="SMART" id="SM01305">
    <property type="entry name" value="RESP18"/>
    <property type="match status" value="1"/>
</dbReference>
<dbReference type="SMART" id="SM00404">
    <property type="entry name" value="PTPc_motif"/>
    <property type="match status" value="1"/>
</dbReference>
<dbReference type="GO" id="GO:0045202">
    <property type="term" value="C:synapse"/>
    <property type="evidence" value="ECO:0007669"/>
    <property type="project" value="UniProtKB-SubCell"/>
</dbReference>
<keyword evidence="5 14" id="KW-1133">Transmembrane helix</keyword>
<evidence type="ECO:0000256" key="2">
    <source>
        <dbReference type="ARBA" id="ARBA00022553"/>
    </source>
</evidence>
<dbReference type="KEGG" id="muo:115475151"/>
<evidence type="ECO:0000313" key="18">
    <source>
        <dbReference type="RefSeq" id="XP_030066752.1"/>
    </source>
</evidence>
<evidence type="ECO:0000256" key="14">
    <source>
        <dbReference type="SAM" id="Phobius"/>
    </source>
</evidence>
<evidence type="ECO:0000256" key="9">
    <source>
        <dbReference type="ARBA" id="ARBA00023180"/>
    </source>
</evidence>
<dbReference type="InterPro" id="IPR038112">
    <property type="entry name" value="Receptor_IA-2_ectodomain_sf"/>
</dbReference>
<dbReference type="SMART" id="SM00194">
    <property type="entry name" value="PTPc"/>
    <property type="match status" value="1"/>
</dbReference>
<keyword evidence="7 14" id="KW-0472">Membrane</keyword>
<feature type="region of interest" description="Disordered" evidence="13">
    <location>
        <begin position="448"/>
        <end position="467"/>
    </location>
</feature>
<keyword evidence="3 14" id="KW-0812">Transmembrane</keyword>
<keyword evidence="9" id="KW-0325">Glycoprotein</keyword>
<dbReference type="InterPro" id="IPR029403">
    <property type="entry name" value="RESP18_dom"/>
</dbReference>
<dbReference type="InterPro" id="IPR000387">
    <property type="entry name" value="Tyr_Pase_dom"/>
</dbReference>
<dbReference type="Gene3D" id="3.30.70.2470">
    <property type="entry name" value="Protein-tyrosine phosphatase receptor IA-2 ectodomain"/>
    <property type="match status" value="1"/>
</dbReference>
<evidence type="ECO:0000256" key="1">
    <source>
        <dbReference type="ARBA" id="ARBA00004212"/>
    </source>
</evidence>
<dbReference type="GeneID" id="115475151"/>
<dbReference type="InterPro" id="IPR000242">
    <property type="entry name" value="PTP_cat"/>
</dbReference>
<keyword evidence="10" id="KW-0968">Cytoplasmic vesicle</keyword>
<organism evidence="17 18">
    <name type="scientific">Microcaecilia unicolor</name>
    <dbReference type="NCBI Taxonomy" id="1415580"/>
    <lineage>
        <taxon>Eukaryota</taxon>
        <taxon>Metazoa</taxon>
        <taxon>Chordata</taxon>
        <taxon>Craniata</taxon>
        <taxon>Vertebrata</taxon>
        <taxon>Euteleostomi</taxon>
        <taxon>Amphibia</taxon>
        <taxon>Gymnophiona</taxon>
        <taxon>Siphonopidae</taxon>
        <taxon>Microcaecilia</taxon>
    </lineage>
</organism>
<feature type="domain" description="Tyrosine-protein phosphatase" evidence="15">
    <location>
        <begin position="918"/>
        <end position="1178"/>
    </location>
</feature>
<dbReference type="CDD" id="cd14609">
    <property type="entry name" value="R-PTP-N"/>
    <property type="match status" value="1"/>
</dbReference>
<dbReference type="InterPro" id="IPR021613">
    <property type="entry name" value="Receptor_IA-2_dom"/>
</dbReference>
<dbReference type="AlphaFoldDB" id="A0A6P7YH49"/>
<dbReference type="OrthoDB" id="9880441at2759"/>
<comment type="subcellular location">
    <subcellularLocation>
        <location evidence="1">Cytoplasmic vesicle</location>
        <location evidence="1">Secretory vesicle membrane</location>
        <topology evidence="1">Single-pass type I membrane protein</topology>
    </subcellularLocation>
    <subcellularLocation>
        <location evidence="12">Synapse</location>
    </subcellularLocation>
</comment>
<protein>
    <submittedName>
        <fullName evidence="18">Receptor-type tyrosine-protein phosphatase-like N</fullName>
    </submittedName>
</protein>
<keyword evidence="6" id="KW-0770">Synapse</keyword>
<dbReference type="SUPFAM" id="SSF52799">
    <property type="entry name" value="(Phosphotyrosine protein) phosphatases II"/>
    <property type="match status" value="1"/>
</dbReference>
<dbReference type="FunCoup" id="A0A6P7YH49">
    <property type="interactions" value="506"/>
</dbReference>
<dbReference type="InParanoid" id="A0A6P7YH49"/>
<dbReference type="InterPro" id="IPR033522">
    <property type="entry name" value="IA-2/IA-2_beta"/>
</dbReference>
<keyword evidence="8" id="KW-0675">Receptor</keyword>
<name>A0A6P7YH49_9AMPH</name>
<evidence type="ECO:0000256" key="6">
    <source>
        <dbReference type="ARBA" id="ARBA00023018"/>
    </source>
</evidence>
<feature type="compositionally biased region" description="Low complexity" evidence="13">
    <location>
        <begin position="871"/>
        <end position="886"/>
    </location>
</feature>
<keyword evidence="4" id="KW-0732">Signal</keyword>
<evidence type="ECO:0000256" key="4">
    <source>
        <dbReference type="ARBA" id="ARBA00022729"/>
    </source>
</evidence>
<dbReference type="RefSeq" id="XP_030066752.1">
    <property type="nucleotide sequence ID" value="XM_030210892.1"/>
</dbReference>
<evidence type="ECO:0000259" key="16">
    <source>
        <dbReference type="PROSITE" id="PS50056"/>
    </source>
</evidence>
<dbReference type="InterPro" id="IPR016130">
    <property type="entry name" value="Tyr_Pase_AS"/>
</dbReference>
<gene>
    <name evidence="18" type="primary">PTPRN</name>
</gene>
<reference evidence="18" key="1">
    <citation type="submission" date="2025-08" db="UniProtKB">
        <authorList>
            <consortium name="RefSeq"/>
        </authorList>
    </citation>
    <scope>IDENTIFICATION</scope>
</reference>
<accession>A0A6P7YH49</accession>
<dbReference type="FunFam" id="3.90.190.10:FF:000017">
    <property type="entry name" value="receptor-type tyrosine-protein phosphatase-like N isoform X2"/>
    <property type="match status" value="1"/>
</dbReference>
<feature type="region of interest" description="Disordered" evidence="13">
    <location>
        <begin position="134"/>
        <end position="154"/>
    </location>
</feature>
<dbReference type="GO" id="GO:0004725">
    <property type="term" value="F:protein tyrosine phosphatase activity"/>
    <property type="evidence" value="ECO:0007669"/>
    <property type="project" value="InterPro"/>
</dbReference>
<comment type="similarity">
    <text evidence="11">Belongs to the protein-tyrosine phosphatase family. Receptor class 8 subfamily.</text>
</comment>
<keyword evidence="17" id="KW-1185">Reference proteome</keyword>
<dbReference type="Proteomes" id="UP000515156">
    <property type="component" value="Chromosome 7"/>
</dbReference>
<evidence type="ECO:0000259" key="15">
    <source>
        <dbReference type="PROSITE" id="PS50055"/>
    </source>
</evidence>
<dbReference type="InterPro" id="IPR029021">
    <property type="entry name" value="Prot-tyrosine_phosphatase-like"/>
</dbReference>
<evidence type="ECO:0000256" key="12">
    <source>
        <dbReference type="ARBA" id="ARBA00034103"/>
    </source>
</evidence>
<evidence type="ECO:0000256" key="8">
    <source>
        <dbReference type="ARBA" id="ARBA00023170"/>
    </source>
</evidence>
<proteinExistence type="inferred from homology"/>
<evidence type="ECO:0000313" key="17">
    <source>
        <dbReference type="Proteomes" id="UP000515156"/>
    </source>
</evidence>
<dbReference type="GO" id="GO:0030658">
    <property type="term" value="C:transport vesicle membrane"/>
    <property type="evidence" value="ECO:0007669"/>
    <property type="project" value="UniProtKB-SubCell"/>
</dbReference>
<dbReference type="GO" id="GO:0051046">
    <property type="term" value="P:regulation of secretion"/>
    <property type="evidence" value="ECO:0007669"/>
    <property type="project" value="TreeGrafter"/>
</dbReference>
<sequence length="1188" mass="133340">MSISGLSWRDDITQHIISQEMDRILKLHPTAATETSRRGQVVSQSNVDHIESHPFLKIWLSRAPQAMNAANSDPILTGMPYDPIEESASTASRANTQESKKLMWAKIPSSIRQQSFNGQLFQDLSSLYLPKERNSWKGSDREETGKLKAKKSRDYNGNEVPVHIAKSLDDYSLGDFGKQEPQNLEYRSANSVTGCLFDRRLCSQQEACVQDGLFGHCQERSLQEKTFFEVTPGTLQRLQDVLYQLLAEGLSWRDDITQHIISQEMDRILKLHPQQPLKPVVGDRLSNPQKSHYLGQTFQTGTSGLVQHPGQRLQYPGKQLAETLQYPRQQLQQLPPSLVHQSLSSSHADADVAHLRNLLESIQQPFPYYKFGYPEHLRQVNAANSDPILTGMPYDPIEESASTASRANTQESKKLMWAKIPSSIRQQSFNGQLFQDLSSLYLPKERNSWKGSDREETGKLKAKKSRDYNGNEVPVHIAKSLDDYSLGDFGKQEPQNLEYRSANSVTDVAMQHLLWLLAEYGVSPSDLNEQQLKSLSALAELLQRSGVLKYEDLIPRLVSEAKMQHGTGTLHPLFNYPVTEGVLDTVGTQTAEEQKMPAWPAALEAEPAGLQRAESGEQNAQLQTTLSTAETWGRVTDPHIPQGVTATSMPVFLEKKHYPESRELNLKPGHPHSHSAEEYGYIITEDKPLSLASGVRLLEVLAERIHLSTDSFINISIVGSALTFRIRPNDQNLSLTDVANQAAAVKTDLETETGLKIIQTGVGQRNDARLIPHSAHFGDTFRFVLLTFIAVACIAGIVIAATIIFCLRQHAKQREKERLAALVPEGAVDSSLEYQKLCRQHMAAKSLFSRAEASTATAENSRISSVSSQFSDLPQASPSSHSSTPSWCEEPVQSNMDISTGHMILAYMEDHLRNRDRLAKEWHALCAYQAEPNSCAIAKAESNLKKNRNPDYVPYDHARIKLKVDVNPSRSDFINASPIIDHDPRMPAYIATQGPLSHTIADFWQMVWENGCTVIVMLTPLVEDAVKQCDRYWPDEGSSLYHIYEVNLVSEHIWCEDFLVRSFYLKNVQSQETRTLTQFHFLSWPAEGIPTTTRPLLDFRRKVNKCYRGRSCPIIIHCSEGAGRTGTYMLIDMVLNRMAKGVKEIDIAATLEHIRDQRPGMVCTKDQFEFALTAVAEEVNAILKALPQ</sequence>
<dbReference type="CTD" id="5798"/>
<dbReference type="PROSITE" id="PS00383">
    <property type="entry name" value="TYR_PHOSPHATASE_1"/>
    <property type="match status" value="1"/>
</dbReference>
<keyword evidence="2" id="KW-0597">Phosphoprotein</keyword>
<dbReference type="PROSITE" id="PS50055">
    <property type="entry name" value="TYR_PHOSPHATASE_PTP"/>
    <property type="match status" value="1"/>
</dbReference>
<evidence type="ECO:0000256" key="3">
    <source>
        <dbReference type="ARBA" id="ARBA00022692"/>
    </source>
</evidence>
<feature type="transmembrane region" description="Helical" evidence="14">
    <location>
        <begin position="783"/>
        <end position="807"/>
    </location>
</feature>
<dbReference type="Pfam" id="PF11548">
    <property type="entry name" value="Receptor_IA-2"/>
    <property type="match status" value="1"/>
</dbReference>
<evidence type="ECO:0000256" key="13">
    <source>
        <dbReference type="SAM" id="MobiDB-lite"/>
    </source>
</evidence>
<feature type="domain" description="Tyrosine specific protein phosphatases" evidence="16">
    <location>
        <begin position="1097"/>
        <end position="1169"/>
    </location>
</feature>
<evidence type="ECO:0000256" key="11">
    <source>
        <dbReference type="ARBA" id="ARBA00025723"/>
    </source>
</evidence>
<evidence type="ECO:0000256" key="5">
    <source>
        <dbReference type="ARBA" id="ARBA00022989"/>
    </source>
</evidence>
<dbReference type="GO" id="GO:0030141">
    <property type="term" value="C:secretory granule"/>
    <property type="evidence" value="ECO:0007669"/>
    <property type="project" value="InterPro"/>
</dbReference>
<dbReference type="GO" id="GO:0035773">
    <property type="term" value="P:insulin secretion involved in cellular response to glucose stimulus"/>
    <property type="evidence" value="ECO:0007669"/>
    <property type="project" value="TreeGrafter"/>
</dbReference>
<dbReference type="PANTHER" id="PTHR46106">
    <property type="entry name" value="IA-2 PROTEIN TYROSINE PHOSPHATASE, ISOFORM C"/>
    <property type="match status" value="1"/>
</dbReference>
<dbReference type="Gene3D" id="3.90.190.10">
    <property type="entry name" value="Protein tyrosine phosphatase superfamily"/>
    <property type="match status" value="1"/>
</dbReference>
<evidence type="ECO:0000256" key="10">
    <source>
        <dbReference type="ARBA" id="ARBA00023329"/>
    </source>
</evidence>
<dbReference type="Pfam" id="PF14948">
    <property type="entry name" value="RESP18"/>
    <property type="match status" value="2"/>
</dbReference>
<dbReference type="PRINTS" id="PR00700">
    <property type="entry name" value="PRTYPHPHTASE"/>
</dbReference>
<dbReference type="InterPro" id="IPR003595">
    <property type="entry name" value="Tyr_Pase_cat"/>
</dbReference>
<evidence type="ECO:0000256" key="7">
    <source>
        <dbReference type="ARBA" id="ARBA00023136"/>
    </source>
</evidence>
<dbReference type="PROSITE" id="PS50056">
    <property type="entry name" value="TYR_PHOSPHATASE_2"/>
    <property type="match status" value="1"/>
</dbReference>